<feature type="compositionally biased region" description="Basic and acidic residues" evidence="4">
    <location>
        <begin position="483"/>
        <end position="497"/>
    </location>
</feature>
<organism evidence="6 7">
    <name type="scientific">Manduca sexta</name>
    <name type="common">Tobacco hawkmoth</name>
    <name type="synonym">Tobacco hornworm</name>
    <dbReference type="NCBI Taxonomy" id="7130"/>
    <lineage>
        <taxon>Eukaryota</taxon>
        <taxon>Metazoa</taxon>
        <taxon>Ecdysozoa</taxon>
        <taxon>Arthropoda</taxon>
        <taxon>Hexapoda</taxon>
        <taxon>Insecta</taxon>
        <taxon>Pterygota</taxon>
        <taxon>Neoptera</taxon>
        <taxon>Endopterygota</taxon>
        <taxon>Lepidoptera</taxon>
        <taxon>Glossata</taxon>
        <taxon>Ditrysia</taxon>
        <taxon>Bombycoidea</taxon>
        <taxon>Sphingidae</taxon>
        <taxon>Sphinginae</taxon>
        <taxon>Sphingini</taxon>
        <taxon>Manduca</taxon>
    </lineage>
</organism>
<feature type="region of interest" description="Disordered" evidence="4">
    <location>
        <begin position="348"/>
        <end position="517"/>
    </location>
</feature>
<feature type="compositionally biased region" description="Acidic residues" evidence="4">
    <location>
        <begin position="194"/>
        <end position="214"/>
    </location>
</feature>
<sequence>MATREDQIKDLKEKNNELVQKVQYWKMTAAQREDEKLALMKEVNELRLKLSRLRSTGGVQARQFDSAIQATSERALAHLVQASGEIAHTIELAKTYMRDRQELDAASPRWSAIGGTPTEKTDKIHRVPPMMIGGQSIQPVVALSRTLFNTSNTQPASRSPNRSLTGRAVPMHMLQDVYIPLTRIDAGNRPADNAEAETDAQDADNSTEEVGLDDSVERMDDSQEASESEDFDASRRLDAVTEDIEPEDEVQTPQTRNKVDNPLEGPSWLLDTPEQAQQSSKSRTGNLEPDSTTEVDEATCVSPPNSDQTEDDAQGEAGVAAPVFTPTKSQSNNGRVLKVLVAKMRLSSGSEDALTSPPPALARLDAPSPNGATDAALLVSDANNDDTMSPMEVCAREPIAQSSRRDSRHDRTERHTKDAKRSDHAAPEPHDKSDHHDRSDRHDKSEHDRTDRHDRSEVNRSDRFVSMERGSRAGSEASVLSSDGRDSDSDPAREGRTRRTRKPITYKEKPLNRKLRR</sequence>
<keyword evidence="2" id="KW-0159">Chromosome partition</keyword>
<dbReference type="Pfam" id="PF07557">
    <property type="entry name" value="Shugoshin_C"/>
    <property type="match status" value="1"/>
</dbReference>
<dbReference type="Proteomes" id="UP000791440">
    <property type="component" value="Unassembled WGS sequence"/>
</dbReference>
<evidence type="ECO:0000313" key="7">
    <source>
        <dbReference type="Proteomes" id="UP000791440"/>
    </source>
</evidence>
<evidence type="ECO:0000256" key="4">
    <source>
        <dbReference type="SAM" id="MobiDB-lite"/>
    </source>
</evidence>
<dbReference type="AlphaFoldDB" id="A0A921ZA50"/>
<keyword evidence="7" id="KW-1185">Reference proteome</keyword>
<feature type="compositionally biased region" description="Acidic residues" evidence="4">
    <location>
        <begin position="222"/>
        <end position="231"/>
    </location>
</feature>
<evidence type="ECO:0000256" key="2">
    <source>
        <dbReference type="ARBA" id="ARBA00022829"/>
    </source>
</evidence>
<evidence type="ECO:0000313" key="6">
    <source>
        <dbReference type="EMBL" id="KAG6452972.1"/>
    </source>
</evidence>
<accession>A0A921ZA50</accession>
<feature type="region of interest" description="Disordered" evidence="4">
    <location>
        <begin position="188"/>
        <end position="334"/>
    </location>
</feature>
<reference evidence="6" key="2">
    <citation type="submission" date="2020-12" db="EMBL/GenBank/DDBJ databases">
        <authorList>
            <person name="Kanost M."/>
        </authorList>
    </citation>
    <scope>NUCLEOTIDE SEQUENCE</scope>
</reference>
<name>A0A921ZA50_MANSE</name>
<feature type="compositionally biased region" description="Acidic residues" evidence="4">
    <location>
        <begin position="240"/>
        <end position="250"/>
    </location>
</feature>
<evidence type="ECO:0000256" key="1">
    <source>
        <dbReference type="ARBA" id="ARBA00010845"/>
    </source>
</evidence>
<comment type="caution">
    <text evidence="6">The sequence shown here is derived from an EMBL/GenBank/DDBJ whole genome shotgun (WGS) entry which is preliminary data.</text>
</comment>
<proteinExistence type="inferred from homology"/>
<keyword evidence="3" id="KW-0175">Coiled coil</keyword>
<reference evidence="6" key="1">
    <citation type="journal article" date="2016" name="Insect Biochem. Mol. Biol.">
        <title>Multifaceted biological insights from a draft genome sequence of the tobacco hornworm moth, Manduca sexta.</title>
        <authorList>
            <person name="Kanost M.R."/>
            <person name="Arrese E.L."/>
            <person name="Cao X."/>
            <person name="Chen Y.R."/>
            <person name="Chellapilla S."/>
            <person name="Goldsmith M.R."/>
            <person name="Grosse-Wilde E."/>
            <person name="Heckel D.G."/>
            <person name="Herndon N."/>
            <person name="Jiang H."/>
            <person name="Papanicolaou A."/>
            <person name="Qu J."/>
            <person name="Soulages J.L."/>
            <person name="Vogel H."/>
            <person name="Walters J."/>
            <person name="Waterhouse R.M."/>
            <person name="Ahn S.J."/>
            <person name="Almeida F.C."/>
            <person name="An C."/>
            <person name="Aqrawi P."/>
            <person name="Bretschneider A."/>
            <person name="Bryant W.B."/>
            <person name="Bucks S."/>
            <person name="Chao H."/>
            <person name="Chevignon G."/>
            <person name="Christen J.M."/>
            <person name="Clarke D.F."/>
            <person name="Dittmer N.T."/>
            <person name="Ferguson L.C.F."/>
            <person name="Garavelou S."/>
            <person name="Gordon K.H.J."/>
            <person name="Gunaratna R.T."/>
            <person name="Han Y."/>
            <person name="Hauser F."/>
            <person name="He Y."/>
            <person name="Heidel-Fischer H."/>
            <person name="Hirsh A."/>
            <person name="Hu Y."/>
            <person name="Jiang H."/>
            <person name="Kalra D."/>
            <person name="Klinner C."/>
            <person name="Konig C."/>
            <person name="Kovar C."/>
            <person name="Kroll A.R."/>
            <person name="Kuwar S.S."/>
            <person name="Lee S.L."/>
            <person name="Lehman R."/>
            <person name="Li K."/>
            <person name="Li Z."/>
            <person name="Liang H."/>
            <person name="Lovelace S."/>
            <person name="Lu Z."/>
            <person name="Mansfield J.H."/>
            <person name="McCulloch K.J."/>
            <person name="Mathew T."/>
            <person name="Morton B."/>
            <person name="Muzny D.M."/>
            <person name="Neunemann D."/>
            <person name="Ongeri F."/>
            <person name="Pauchet Y."/>
            <person name="Pu L.L."/>
            <person name="Pyrousis I."/>
            <person name="Rao X.J."/>
            <person name="Redding A."/>
            <person name="Roesel C."/>
            <person name="Sanchez-Gracia A."/>
            <person name="Schaack S."/>
            <person name="Shukla A."/>
            <person name="Tetreau G."/>
            <person name="Wang Y."/>
            <person name="Xiong G.H."/>
            <person name="Traut W."/>
            <person name="Walsh T.K."/>
            <person name="Worley K.C."/>
            <person name="Wu D."/>
            <person name="Wu W."/>
            <person name="Wu Y.Q."/>
            <person name="Zhang X."/>
            <person name="Zou Z."/>
            <person name="Zucker H."/>
            <person name="Briscoe A.D."/>
            <person name="Burmester T."/>
            <person name="Clem R.J."/>
            <person name="Feyereisen R."/>
            <person name="Grimmelikhuijzen C.J.P."/>
            <person name="Hamodrakas S.J."/>
            <person name="Hansson B.S."/>
            <person name="Huguet E."/>
            <person name="Jermiin L.S."/>
            <person name="Lan Q."/>
            <person name="Lehman H.K."/>
            <person name="Lorenzen M."/>
            <person name="Merzendorfer H."/>
            <person name="Michalopoulos I."/>
            <person name="Morton D.B."/>
            <person name="Muthukrishnan S."/>
            <person name="Oakeshott J.G."/>
            <person name="Palmer W."/>
            <person name="Park Y."/>
            <person name="Passarelli A.L."/>
            <person name="Rozas J."/>
            <person name="Schwartz L.M."/>
            <person name="Smith W."/>
            <person name="Southgate A."/>
            <person name="Vilcinskas A."/>
            <person name="Vogt R."/>
            <person name="Wang P."/>
            <person name="Werren J."/>
            <person name="Yu X.Q."/>
            <person name="Zhou J.J."/>
            <person name="Brown S.J."/>
            <person name="Scherer S.E."/>
            <person name="Richards S."/>
            <person name="Blissard G.W."/>
        </authorList>
    </citation>
    <scope>NUCLEOTIDE SEQUENCE</scope>
</reference>
<dbReference type="EMBL" id="JH668434">
    <property type="protein sequence ID" value="KAG6452972.1"/>
    <property type="molecule type" value="Genomic_DNA"/>
</dbReference>
<comment type="similarity">
    <text evidence="1">Belongs to the shugoshin family.</text>
</comment>
<dbReference type="GO" id="GO:0045132">
    <property type="term" value="P:meiotic chromosome segregation"/>
    <property type="evidence" value="ECO:0007669"/>
    <property type="project" value="InterPro"/>
</dbReference>
<dbReference type="InterPro" id="IPR011515">
    <property type="entry name" value="Shugoshin_C"/>
</dbReference>
<gene>
    <name evidence="6" type="ORF">O3G_MSEX007925</name>
</gene>
<feature type="compositionally biased region" description="Polar residues" evidence="4">
    <location>
        <begin position="274"/>
        <end position="290"/>
    </location>
</feature>
<dbReference type="GO" id="GO:0005634">
    <property type="term" value="C:nucleus"/>
    <property type="evidence" value="ECO:0007669"/>
    <property type="project" value="InterPro"/>
</dbReference>
<feature type="coiled-coil region" evidence="3">
    <location>
        <begin position="1"/>
        <end position="56"/>
    </location>
</feature>
<evidence type="ECO:0000259" key="5">
    <source>
        <dbReference type="Pfam" id="PF07557"/>
    </source>
</evidence>
<evidence type="ECO:0000256" key="3">
    <source>
        <dbReference type="SAM" id="Coils"/>
    </source>
</evidence>
<dbReference type="GO" id="GO:0000775">
    <property type="term" value="C:chromosome, centromeric region"/>
    <property type="evidence" value="ECO:0007669"/>
    <property type="project" value="InterPro"/>
</dbReference>
<feature type="compositionally biased region" description="Basic and acidic residues" evidence="4">
    <location>
        <begin position="403"/>
        <end position="471"/>
    </location>
</feature>
<protein>
    <recommendedName>
        <fullName evidence="5">Shugoshin C-terminal domain-containing protein</fullName>
    </recommendedName>
</protein>
<feature type="domain" description="Shugoshin C-terminal" evidence="5">
    <location>
        <begin position="495"/>
        <end position="517"/>
    </location>
</feature>